<dbReference type="AlphaFoldDB" id="A0A0A9CU47"/>
<feature type="compositionally biased region" description="Basic and acidic residues" evidence="1">
    <location>
        <begin position="82"/>
        <end position="97"/>
    </location>
</feature>
<protein>
    <submittedName>
        <fullName evidence="2">Uncharacterized protein</fullName>
    </submittedName>
</protein>
<reference evidence="2" key="2">
    <citation type="journal article" date="2015" name="Data Brief">
        <title>Shoot transcriptome of the giant reed, Arundo donax.</title>
        <authorList>
            <person name="Barrero R.A."/>
            <person name="Guerrero F.D."/>
            <person name="Moolhuijzen P."/>
            <person name="Goolsby J.A."/>
            <person name="Tidwell J."/>
            <person name="Bellgard S.E."/>
            <person name="Bellgard M.I."/>
        </authorList>
    </citation>
    <scope>NUCLEOTIDE SEQUENCE</scope>
    <source>
        <tissue evidence="2">Shoot tissue taken approximately 20 cm above the soil surface</tissue>
    </source>
</reference>
<proteinExistence type="predicted"/>
<accession>A0A0A9CU47</accession>
<evidence type="ECO:0000256" key="1">
    <source>
        <dbReference type="SAM" id="MobiDB-lite"/>
    </source>
</evidence>
<dbReference type="EMBL" id="GBRH01222883">
    <property type="protein sequence ID" value="JAD75012.1"/>
    <property type="molecule type" value="Transcribed_RNA"/>
</dbReference>
<feature type="region of interest" description="Disordered" evidence="1">
    <location>
        <begin position="82"/>
        <end position="106"/>
    </location>
</feature>
<sequence>MQRCSSTVATTSAVHAGLPAVGRRSGGHVMAAARGLGAVAWRGGESGEIEWDRGRRQRWDQEIDETQRVFLLININEKQKQKDLEKIKQTAKPDNKPKKGLSTMMN</sequence>
<name>A0A0A9CU47_ARUDO</name>
<organism evidence="2">
    <name type="scientific">Arundo donax</name>
    <name type="common">Giant reed</name>
    <name type="synonym">Donax arundinaceus</name>
    <dbReference type="NCBI Taxonomy" id="35708"/>
    <lineage>
        <taxon>Eukaryota</taxon>
        <taxon>Viridiplantae</taxon>
        <taxon>Streptophyta</taxon>
        <taxon>Embryophyta</taxon>
        <taxon>Tracheophyta</taxon>
        <taxon>Spermatophyta</taxon>
        <taxon>Magnoliopsida</taxon>
        <taxon>Liliopsida</taxon>
        <taxon>Poales</taxon>
        <taxon>Poaceae</taxon>
        <taxon>PACMAD clade</taxon>
        <taxon>Arundinoideae</taxon>
        <taxon>Arundineae</taxon>
        <taxon>Arundo</taxon>
    </lineage>
</organism>
<reference evidence="2" key="1">
    <citation type="submission" date="2014-09" db="EMBL/GenBank/DDBJ databases">
        <authorList>
            <person name="Magalhaes I.L.F."/>
            <person name="Oliveira U."/>
            <person name="Santos F.R."/>
            <person name="Vidigal T.H.D.A."/>
            <person name="Brescovit A.D."/>
            <person name="Santos A.J."/>
        </authorList>
    </citation>
    <scope>NUCLEOTIDE SEQUENCE</scope>
    <source>
        <tissue evidence="2">Shoot tissue taken approximately 20 cm above the soil surface</tissue>
    </source>
</reference>
<evidence type="ECO:0000313" key="2">
    <source>
        <dbReference type="EMBL" id="JAD75012.1"/>
    </source>
</evidence>